<feature type="domain" description="BppU N-terminal" evidence="2">
    <location>
        <begin position="5"/>
        <end position="133"/>
    </location>
</feature>
<sequence>MANRYPITLDVNKAKYTINSPIGLREGDSGTATIVATILDNGADYSGMTSAQFFAQKPDGTAVATDPATVSGNTITYKVNDNLTTASGHVVNAYFLINKSVSTESFEINIHPSITLHGPSTDYIPGLNDLTRVWQQTINEWQGKFDELKAQIENTDYAQVIKDSLNSTLDEAKEAYQGEFNSAVADVNKTVKTLQEKGVEADTEIAKLKTKQDNAETVADSLQATVDQLNKKILDIDKWLDSLHDEFTAKNETYMKSMQAELTKKLADMKASSDSALNTVKGNISTAQSDIDGIDNKIVSLNQTLADVSKSVADINVPQIKADVDTANATANKALTAVESKADKTALTAYVPLTKLTEYMTSVNIDNNYIKKTDVDANYIKKTDVATNYVKKTELNSLIDLSKYTTTVDMNKAISTAVAGTLKSADVNALIATALKDYLKTADLKQANYDAGFHSDWFGTEAQYSSTSHDANVNYHTKEEG</sequence>
<keyword evidence="1" id="KW-0175">Coiled coil</keyword>
<keyword evidence="4" id="KW-1185">Reference proteome</keyword>
<feature type="coiled-coil region" evidence="1">
    <location>
        <begin position="191"/>
        <end position="232"/>
    </location>
</feature>
<proteinExistence type="predicted"/>
<dbReference type="STRING" id="1007676.ABM34_04295"/>
<evidence type="ECO:0000256" key="1">
    <source>
        <dbReference type="SAM" id="Coils"/>
    </source>
</evidence>
<name>A0A0H4QFW9_9LACO</name>
<reference evidence="4" key="1">
    <citation type="submission" date="2015-07" db="EMBL/GenBank/DDBJ databases">
        <title>Lactobacillus ginsenosidimutans/EMML 3141/ whole genome sequencing.</title>
        <authorList>
            <person name="Kim M.K."/>
            <person name="Im W.-T."/>
            <person name="Srinivasan S."/>
            <person name="Lee J.-J."/>
        </authorList>
    </citation>
    <scope>NUCLEOTIDE SEQUENCE [LARGE SCALE GENOMIC DNA]</scope>
    <source>
        <strain evidence="4">EMML 3041</strain>
    </source>
</reference>
<dbReference type="Gene3D" id="1.10.287.1490">
    <property type="match status" value="1"/>
</dbReference>
<dbReference type="InterPro" id="IPR018913">
    <property type="entry name" value="BppU_N"/>
</dbReference>
<dbReference type="Gene3D" id="2.60.40.3350">
    <property type="match status" value="1"/>
</dbReference>
<accession>A0A0H4QFW9</accession>
<organism evidence="3 4">
    <name type="scientific">Companilactobacillus ginsenosidimutans</name>
    <dbReference type="NCBI Taxonomy" id="1007676"/>
    <lineage>
        <taxon>Bacteria</taxon>
        <taxon>Bacillati</taxon>
        <taxon>Bacillota</taxon>
        <taxon>Bacilli</taxon>
        <taxon>Lactobacillales</taxon>
        <taxon>Lactobacillaceae</taxon>
        <taxon>Companilactobacillus</taxon>
    </lineage>
</organism>
<evidence type="ECO:0000313" key="3">
    <source>
        <dbReference type="EMBL" id="AKP66852.1"/>
    </source>
</evidence>
<dbReference type="OrthoDB" id="2330080at2"/>
<protein>
    <recommendedName>
        <fullName evidence="2">BppU N-terminal domain-containing protein</fullName>
    </recommendedName>
</protein>
<dbReference type="Pfam" id="PF10651">
    <property type="entry name" value="BppU_N"/>
    <property type="match status" value="1"/>
</dbReference>
<dbReference type="AlphaFoldDB" id="A0A0H4QFW9"/>
<dbReference type="Proteomes" id="UP000036106">
    <property type="component" value="Chromosome"/>
</dbReference>
<gene>
    <name evidence="3" type="ORF">ABM34_04295</name>
</gene>
<evidence type="ECO:0000259" key="2">
    <source>
        <dbReference type="Pfam" id="PF10651"/>
    </source>
</evidence>
<dbReference type="EMBL" id="CP012034">
    <property type="protein sequence ID" value="AKP66852.1"/>
    <property type="molecule type" value="Genomic_DNA"/>
</dbReference>
<evidence type="ECO:0000313" key="4">
    <source>
        <dbReference type="Proteomes" id="UP000036106"/>
    </source>
</evidence>
<dbReference type="KEGG" id="lgn:ABM34_04295"/>
<dbReference type="RefSeq" id="WP_048703704.1">
    <property type="nucleotide sequence ID" value="NZ_CP012034.1"/>
</dbReference>
<dbReference type="PATRIC" id="fig|1007676.4.peg.878"/>